<dbReference type="Proteomes" id="UP001259659">
    <property type="component" value="Unassembled WGS sequence"/>
</dbReference>
<keyword evidence="4 6" id="KW-1133">Transmembrane helix</keyword>
<evidence type="ECO:0000256" key="4">
    <source>
        <dbReference type="ARBA" id="ARBA00022989"/>
    </source>
</evidence>
<feature type="transmembrane region" description="Helical" evidence="6">
    <location>
        <begin position="226"/>
        <end position="247"/>
    </location>
</feature>
<comment type="subcellular location">
    <subcellularLocation>
        <location evidence="1">Membrane</location>
        <topology evidence="1">Multi-pass membrane protein</topology>
    </subcellularLocation>
</comment>
<dbReference type="RefSeq" id="WP_310920148.1">
    <property type="nucleotide sequence ID" value="NZ_JAMQON010000004.1"/>
</dbReference>
<proteinExistence type="inferred from homology"/>
<dbReference type="Pfam" id="PF01594">
    <property type="entry name" value="AI-2E_transport"/>
    <property type="match status" value="1"/>
</dbReference>
<evidence type="ECO:0000313" key="7">
    <source>
        <dbReference type="EMBL" id="MDS0260472.1"/>
    </source>
</evidence>
<sequence>MTAAEGERSTAFLQFLLLVVGALSLLIVAPFLQALLSAGLVAYLVAPVNDRLGRRLGSTSGTVVTILLTVVVVVVPLVVLVSLAAEQALSVARTAQLPDAATVGARLQRWLGPAVDRSMLTGPLSSALRTGLRGLFGSFAGVVGGISAVAVGAVVFVFTLFYLLRDGDRFVNWLRRAAPLDAATADRLVRRTDELLWAAVVGNVAVAGVQAVLTVAGFVAVGFDNIAFWAVATFALSLLPIIGASIVWLPAVAYLLVVGDLPAAVGLFVYGTVIISGSDNVVRPLAMQRGADLNSGVLVVGIFGGLAVFGFVGLFVGPVVLGLGKALVAELVTQRERRGQ</sequence>
<evidence type="ECO:0000256" key="5">
    <source>
        <dbReference type="ARBA" id="ARBA00023136"/>
    </source>
</evidence>
<protein>
    <submittedName>
        <fullName evidence="7">AI-2E family transporter</fullName>
    </submittedName>
</protein>
<keyword evidence="5 6" id="KW-0472">Membrane</keyword>
<feature type="transmembrane region" description="Helical" evidence="6">
    <location>
        <begin position="135"/>
        <end position="164"/>
    </location>
</feature>
<feature type="transmembrane region" description="Helical" evidence="6">
    <location>
        <begin position="295"/>
        <end position="328"/>
    </location>
</feature>
<feature type="transmembrane region" description="Helical" evidence="6">
    <location>
        <begin position="195"/>
        <end position="220"/>
    </location>
</feature>
<name>A0ABU2FDY3_9EURY</name>
<dbReference type="EMBL" id="JAMQON010000004">
    <property type="protein sequence ID" value="MDS0260472.1"/>
    <property type="molecule type" value="Genomic_DNA"/>
</dbReference>
<organism evidence="7 8">
    <name type="scientific">Haloarcula saliterrae</name>
    <dbReference type="NCBI Taxonomy" id="2950534"/>
    <lineage>
        <taxon>Archaea</taxon>
        <taxon>Methanobacteriati</taxon>
        <taxon>Methanobacteriota</taxon>
        <taxon>Stenosarchaea group</taxon>
        <taxon>Halobacteria</taxon>
        <taxon>Halobacteriales</taxon>
        <taxon>Haloarculaceae</taxon>
        <taxon>Haloarcula</taxon>
    </lineage>
</organism>
<comment type="caution">
    <text evidence="7">The sequence shown here is derived from an EMBL/GenBank/DDBJ whole genome shotgun (WGS) entry which is preliminary data.</text>
</comment>
<gene>
    <name evidence="7" type="ORF">NDI56_13790</name>
</gene>
<accession>A0ABU2FDY3</accession>
<keyword evidence="3 6" id="KW-0812">Transmembrane</keyword>
<reference evidence="7 8" key="1">
    <citation type="submission" date="2022-06" db="EMBL/GenBank/DDBJ databases">
        <title>Haloarcula sp. a new haloarchaeum isolate from saline soil.</title>
        <authorList>
            <person name="Strakova D."/>
            <person name="Galisteo C."/>
            <person name="Sanchez-Porro C."/>
            <person name="Ventosa A."/>
        </authorList>
    </citation>
    <scope>NUCLEOTIDE SEQUENCE [LARGE SCALE GENOMIC DNA]</scope>
    <source>
        <strain evidence="7 8">S1CR25-12</strain>
    </source>
</reference>
<evidence type="ECO:0000256" key="6">
    <source>
        <dbReference type="SAM" id="Phobius"/>
    </source>
</evidence>
<dbReference type="PANTHER" id="PTHR21716:SF4">
    <property type="entry name" value="TRANSMEMBRANE PROTEIN 245"/>
    <property type="match status" value="1"/>
</dbReference>
<evidence type="ECO:0000313" key="8">
    <source>
        <dbReference type="Proteomes" id="UP001259659"/>
    </source>
</evidence>
<feature type="transmembrane region" description="Helical" evidence="6">
    <location>
        <begin position="254"/>
        <end position="275"/>
    </location>
</feature>
<dbReference type="PANTHER" id="PTHR21716">
    <property type="entry name" value="TRANSMEMBRANE PROTEIN"/>
    <property type="match status" value="1"/>
</dbReference>
<dbReference type="InterPro" id="IPR002549">
    <property type="entry name" value="AI-2E-like"/>
</dbReference>
<feature type="transmembrane region" description="Helical" evidence="6">
    <location>
        <begin position="12"/>
        <end position="45"/>
    </location>
</feature>
<keyword evidence="8" id="KW-1185">Reference proteome</keyword>
<evidence type="ECO:0000256" key="1">
    <source>
        <dbReference type="ARBA" id="ARBA00004141"/>
    </source>
</evidence>
<feature type="transmembrane region" description="Helical" evidence="6">
    <location>
        <begin position="66"/>
        <end position="85"/>
    </location>
</feature>
<evidence type="ECO:0000256" key="3">
    <source>
        <dbReference type="ARBA" id="ARBA00022692"/>
    </source>
</evidence>
<evidence type="ECO:0000256" key="2">
    <source>
        <dbReference type="ARBA" id="ARBA00009773"/>
    </source>
</evidence>
<comment type="similarity">
    <text evidence="2">Belongs to the autoinducer-2 exporter (AI-2E) (TC 2.A.86) family.</text>
</comment>